<dbReference type="InterPro" id="IPR036361">
    <property type="entry name" value="SAP_dom_sf"/>
</dbReference>
<reference evidence="2 3" key="1">
    <citation type="journal article" date="2008" name="J. Bacteriol.">
        <title>Genome sequence of a nephritogenic and highly transformable M49 strain of Streptococcus pyogenes.</title>
        <authorList>
            <person name="McShan W.M."/>
            <person name="Ferretti J.J."/>
            <person name="Karasawa T."/>
            <person name="Suvorov A.N."/>
            <person name="Lin S."/>
            <person name="Qin B."/>
            <person name="Jia H."/>
            <person name="Kenton S."/>
            <person name="Najar F."/>
            <person name="Wu H."/>
            <person name="Scott J."/>
            <person name="Roe B.A."/>
            <person name="Savic D.J."/>
        </authorList>
    </citation>
    <scope>NUCLEOTIDE SEQUENCE [LARGE SCALE GENOMIC DNA]</scope>
    <source>
        <strain evidence="2 3">NZ131</strain>
    </source>
</reference>
<dbReference type="InterPro" id="IPR025856">
    <property type="entry name" value="HeH/LEM_domain"/>
</dbReference>
<accession>A0A0H3C070</accession>
<dbReference type="Gene3D" id="1.10.720.30">
    <property type="entry name" value="SAP domain"/>
    <property type="match status" value="1"/>
</dbReference>
<gene>
    <name evidence="2" type="ordered locus">Spy49_1478c</name>
</gene>
<organism evidence="2 3">
    <name type="scientific">Streptococcus pyogenes serotype M49 (strain NZ131)</name>
    <dbReference type="NCBI Taxonomy" id="471876"/>
    <lineage>
        <taxon>Bacteria</taxon>
        <taxon>Bacillati</taxon>
        <taxon>Bacillota</taxon>
        <taxon>Bacilli</taxon>
        <taxon>Lactobacillales</taxon>
        <taxon>Streptococcaceae</taxon>
        <taxon>Streptococcus</taxon>
    </lineage>
</organism>
<dbReference type="AlphaFoldDB" id="A0A0H3C070"/>
<dbReference type="Pfam" id="PF12949">
    <property type="entry name" value="HeH"/>
    <property type="match status" value="1"/>
</dbReference>
<evidence type="ECO:0000259" key="1">
    <source>
        <dbReference type="Pfam" id="PF12949"/>
    </source>
</evidence>
<protein>
    <recommendedName>
        <fullName evidence="1">HeH/LEM domain-containing protein</fullName>
    </recommendedName>
</protein>
<sequence length="80" mass="9002">MPRVIRAFKDKVTKVVYEVGDIYSGDRVEFLTEGGVLEPSVDFDKLKVSEIKSKLDELNVGYDAKLKKSELLKLLKQAIG</sequence>
<dbReference type="KEGG" id="soz:Spy49_1478c"/>
<feature type="domain" description="HeH/LEM" evidence="1">
    <location>
        <begin position="45"/>
        <end position="77"/>
    </location>
</feature>
<evidence type="ECO:0000313" key="2">
    <source>
        <dbReference type="EMBL" id="ACI61748.1"/>
    </source>
</evidence>
<dbReference type="Proteomes" id="UP000001039">
    <property type="component" value="Chromosome"/>
</dbReference>
<proteinExistence type="predicted"/>
<name>A0A0H3C070_STRPZ</name>
<dbReference type="EMBL" id="CP000829">
    <property type="protein sequence ID" value="ACI61748.1"/>
    <property type="molecule type" value="Genomic_DNA"/>
</dbReference>
<dbReference type="HOGENOM" id="CLU_2467719_0_0_9"/>
<evidence type="ECO:0000313" key="3">
    <source>
        <dbReference type="Proteomes" id="UP000001039"/>
    </source>
</evidence>